<sequence length="80" mass="8151">MSSPVCTAMRSSCLCVAIVAALSSPLPASAAATPVPDDAAPQATTLDAIHVHGVLRDPVEAERELTPGSVSVVDGETFYE</sequence>
<evidence type="ECO:0000313" key="3">
    <source>
        <dbReference type="Proteomes" id="UP001501727"/>
    </source>
</evidence>
<reference evidence="3" key="1">
    <citation type="journal article" date="2019" name="Int. J. Syst. Evol. Microbiol.">
        <title>The Global Catalogue of Microorganisms (GCM) 10K type strain sequencing project: providing services to taxonomists for standard genome sequencing and annotation.</title>
        <authorList>
            <consortium name="The Broad Institute Genomics Platform"/>
            <consortium name="The Broad Institute Genome Sequencing Center for Infectious Disease"/>
            <person name="Wu L."/>
            <person name="Ma J."/>
        </authorList>
    </citation>
    <scope>NUCLEOTIDE SEQUENCE [LARGE SCALE GENOMIC DNA]</scope>
    <source>
        <strain evidence="3">JCM 16916</strain>
    </source>
</reference>
<dbReference type="EMBL" id="BAAAZU010000004">
    <property type="protein sequence ID" value="GAA3918553.1"/>
    <property type="molecule type" value="Genomic_DNA"/>
</dbReference>
<proteinExistence type="predicted"/>
<dbReference type="RefSeq" id="WP_344758878.1">
    <property type="nucleotide sequence ID" value="NZ_BAAAZU010000004.1"/>
</dbReference>
<comment type="caution">
    <text evidence="2">The sequence shown here is derived from an EMBL/GenBank/DDBJ whole genome shotgun (WGS) entry which is preliminary data.</text>
</comment>
<accession>A0ABP7MAV7</accession>
<evidence type="ECO:0000313" key="2">
    <source>
        <dbReference type="EMBL" id="GAA3918553.1"/>
    </source>
</evidence>
<keyword evidence="3" id="KW-1185">Reference proteome</keyword>
<feature type="signal peptide" evidence="1">
    <location>
        <begin position="1"/>
        <end position="30"/>
    </location>
</feature>
<feature type="chain" id="PRO_5046257764" evidence="1">
    <location>
        <begin position="31"/>
        <end position="80"/>
    </location>
</feature>
<protein>
    <submittedName>
        <fullName evidence="2">Uncharacterized protein</fullName>
    </submittedName>
</protein>
<evidence type="ECO:0000256" key="1">
    <source>
        <dbReference type="SAM" id="SignalP"/>
    </source>
</evidence>
<name>A0ABP7MAV7_9GAMM</name>
<gene>
    <name evidence="2" type="ORF">GCM10022229_10200</name>
</gene>
<dbReference type="Proteomes" id="UP001501727">
    <property type="component" value="Unassembled WGS sequence"/>
</dbReference>
<organism evidence="2 3">
    <name type="scientific">Luteimonas lutimaris</name>
    <dbReference type="NCBI Taxonomy" id="698645"/>
    <lineage>
        <taxon>Bacteria</taxon>
        <taxon>Pseudomonadati</taxon>
        <taxon>Pseudomonadota</taxon>
        <taxon>Gammaproteobacteria</taxon>
        <taxon>Lysobacterales</taxon>
        <taxon>Lysobacteraceae</taxon>
        <taxon>Luteimonas</taxon>
    </lineage>
</organism>
<keyword evidence="1" id="KW-0732">Signal</keyword>